<dbReference type="AlphaFoldDB" id="A0A1D2VKV8"/>
<evidence type="ECO:0000313" key="4">
    <source>
        <dbReference type="Proteomes" id="UP000095038"/>
    </source>
</evidence>
<dbReference type="GeneID" id="30966409"/>
<dbReference type="InParanoid" id="A0A1D2VKV8"/>
<gene>
    <name evidence="3" type="ORF">ASCRUDRAFT_74665</name>
</gene>
<accession>A0A1D2VKV8</accession>
<evidence type="ECO:0000313" key="3">
    <source>
        <dbReference type="EMBL" id="ODV62240.1"/>
    </source>
</evidence>
<dbReference type="Proteomes" id="UP000095038">
    <property type="component" value="Unassembled WGS sequence"/>
</dbReference>
<sequence length="156" mass="17751">MLTPRSRSASLLDAETPNDAPSEPILDQKTSAQYELPPPVTQSSPADKSKFKKLIFIYAFISMFFLFGLLYSSMHSIKKIRSNSDEFESDLLASFANTNEKKIIDHKFNKYKEPKIKASFKDENGEYIESQEIAVDEDGDGVAESYYLIEQYLVLD</sequence>
<protein>
    <submittedName>
        <fullName evidence="3">Uncharacterized protein</fullName>
    </submittedName>
</protein>
<keyword evidence="2" id="KW-0812">Transmembrane</keyword>
<proteinExistence type="predicted"/>
<dbReference type="EMBL" id="KV454477">
    <property type="protein sequence ID" value="ODV62240.1"/>
    <property type="molecule type" value="Genomic_DNA"/>
</dbReference>
<keyword evidence="2" id="KW-1133">Transmembrane helix</keyword>
<name>A0A1D2VKV8_9ASCO</name>
<evidence type="ECO:0000256" key="1">
    <source>
        <dbReference type="SAM" id="MobiDB-lite"/>
    </source>
</evidence>
<feature type="transmembrane region" description="Helical" evidence="2">
    <location>
        <begin position="54"/>
        <end position="72"/>
    </location>
</feature>
<keyword evidence="4" id="KW-1185">Reference proteome</keyword>
<evidence type="ECO:0000256" key="2">
    <source>
        <dbReference type="SAM" id="Phobius"/>
    </source>
</evidence>
<dbReference type="RefSeq" id="XP_020048547.1">
    <property type="nucleotide sequence ID" value="XM_020192773.1"/>
</dbReference>
<reference evidence="4" key="1">
    <citation type="submission" date="2016-05" db="EMBL/GenBank/DDBJ databases">
        <title>Comparative genomics of biotechnologically important yeasts.</title>
        <authorList>
            <consortium name="DOE Joint Genome Institute"/>
            <person name="Riley R."/>
            <person name="Haridas S."/>
            <person name="Wolfe K.H."/>
            <person name="Lopes M.R."/>
            <person name="Hittinger C.T."/>
            <person name="Goker M."/>
            <person name="Salamov A."/>
            <person name="Wisecaver J."/>
            <person name="Long T.M."/>
            <person name="Aerts A.L."/>
            <person name="Barry K."/>
            <person name="Choi C."/>
            <person name="Clum A."/>
            <person name="Coughlan A.Y."/>
            <person name="Deshpande S."/>
            <person name="Douglass A.P."/>
            <person name="Hanson S.J."/>
            <person name="Klenk H.-P."/>
            <person name="Labutti K."/>
            <person name="Lapidus A."/>
            <person name="Lindquist E."/>
            <person name="Lipzen A."/>
            <person name="Meier-Kolthoff J.P."/>
            <person name="Ohm R.A."/>
            <person name="Otillar R.P."/>
            <person name="Pangilinan J."/>
            <person name="Peng Y."/>
            <person name="Rokas A."/>
            <person name="Rosa C.A."/>
            <person name="Scheuner C."/>
            <person name="Sibirny A.A."/>
            <person name="Slot J.C."/>
            <person name="Stielow J.B."/>
            <person name="Sun H."/>
            <person name="Kurtzman C.P."/>
            <person name="Blackwell M."/>
            <person name="Grigoriev I.V."/>
            <person name="Jeffries T.W."/>
        </authorList>
    </citation>
    <scope>NUCLEOTIDE SEQUENCE [LARGE SCALE GENOMIC DNA]</scope>
    <source>
        <strain evidence="4">DSM 1968</strain>
    </source>
</reference>
<organism evidence="3 4">
    <name type="scientific">Ascoidea rubescens DSM 1968</name>
    <dbReference type="NCBI Taxonomy" id="1344418"/>
    <lineage>
        <taxon>Eukaryota</taxon>
        <taxon>Fungi</taxon>
        <taxon>Dikarya</taxon>
        <taxon>Ascomycota</taxon>
        <taxon>Saccharomycotina</taxon>
        <taxon>Saccharomycetes</taxon>
        <taxon>Ascoideaceae</taxon>
        <taxon>Ascoidea</taxon>
    </lineage>
</organism>
<keyword evidence="2" id="KW-0472">Membrane</keyword>
<feature type="region of interest" description="Disordered" evidence="1">
    <location>
        <begin position="1"/>
        <end position="25"/>
    </location>
</feature>